<dbReference type="SMART" id="SM00513">
    <property type="entry name" value="SAP"/>
    <property type="match status" value="1"/>
</dbReference>
<keyword evidence="4" id="KW-1185">Reference proteome</keyword>
<evidence type="ECO:0000313" key="3">
    <source>
        <dbReference type="EMBL" id="CAH3017900.1"/>
    </source>
</evidence>
<feature type="region of interest" description="Disordered" evidence="1">
    <location>
        <begin position="156"/>
        <end position="175"/>
    </location>
</feature>
<dbReference type="InterPro" id="IPR003034">
    <property type="entry name" value="SAP_dom"/>
</dbReference>
<comment type="caution">
    <text evidence="3">The sequence shown here is derived from an EMBL/GenBank/DDBJ whole genome shotgun (WGS) entry which is preliminary data.</text>
</comment>
<dbReference type="InterPro" id="IPR036361">
    <property type="entry name" value="SAP_dom_sf"/>
</dbReference>
<dbReference type="Pfam" id="PF02037">
    <property type="entry name" value="SAP"/>
    <property type="match status" value="1"/>
</dbReference>
<evidence type="ECO:0000313" key="4">
    <source>
        <dbReference type="Proteomes" id="UP001159427"/>
    </source>
</evidence>
<dbReference type="PROSITE" id="PS50800">
    <property type="entry name" value="SAP"/>
    <property type="match status" value="1"/>
</dbReference>
<feature type="non-terminal residue" evidence="3">
    <location>
        <position position="1"/>
    </location>
</feature>
<name>A0ABN8LUL7_9CNID</name>
<dbReference type="EMBL" id="CALNXI010000073">
    <property type="protein sequence ID" value="CAH3017900.1"/>
    <property type="molecule type" value="Genomic_DNA"/>
</dbReference>
<gene>
    <name evidence="3" type="ORF">PEVE_00040260</name>
</gene>
<proteinExistence type="predicted"/>
<feature type="compositionally biased region" description="Basic and acidic residues" evidence="1">
    <location>
        <begin position="58"/>
        <end position="67"/>
    </location>
</feature>
<reference evidence="3 4" key="1">
    <citation type="submission" date="2022-05" db="EMBL/GenBank/DDBJ databases">
        <authorList>
            <consortium name="Genoscope - CEA"/>
            <person name="William W."/>
        </authorList>
    </citation>
    <scope>NUCLEOTIDE SEQUENCE [LARGE SCALE GENOMIC DNA]</scope>
</reference>
<organism evidence="3 4">
    <name type="scientific">Porites evermanni</name>
    <dbReference type="NCBI Taxonomy" id="104178"/>
    <lineage>
        <taxon>Eukaryota</taxon>
        <taxon>Metazoa</taxon>
        <taxon>Cnidaria</taxon>
        <taxon>Anthozoa</taxon>
        <taxon>Hexacorallia</taxon>
        <taxon>Scleractinia</taxon>
        <taxon>Fungiina</taxon>
        <taxon>Poritidae</taxon>
        <taxon>Porites</taxon>
    </lineage>
</organism>
<protein>
    <recommendedName>
        <fullName evidence="2">SAP domain-containing protein</fullName>
    </recommendedName>
</protein>
<evidence type="ECO:0000259" key="2">
    <source>
        <dbReference type="PROSITE" id="PS50800"/>
    </source>
</evidence>
<dbReference type="Proteomes" id="UP001159427">
    <property type="component" value="Unassembled WGS sequence"/>
</dbReference>
<feature type="domain" description="SAP" evidence="2">
    <location>
        <begin position="409"/>
        <end position="443"/>
    </location>
</feature>
<dbReference type="Gene3D" id="1.10.720.30">
    <property type="entry name" value="SAP domain"/>
    <property type="match status" value="1"/>
</dbReference>
<feature type="region of interest" description="Disordered" evidence="1">
    <location>
        <begin position="48"/>
        <end position="67"/>
    </location>
</feature>
<dbReference type="SUPFAM" id="SSF68906">
    <property type="entry name" value="SAP domain"/>
    <property type="match status" value="1"/>
</dbReference>
<evidence type="ECO:0000256" key="1">
    <source>
        <dbReference type="SAM" id="MobiDB-lite"/>
    </source>
</evidence>
<sequence length="447" mass="50307">CTVEFQPSADQSWQSWANNELNQAATYPSPYANVHKGNMCVMGGTIGNSASDTWTPPSKEKRERDLGKLDSFRKSLSSSLGGQQKHTRELEFMRENGLRQVGSPRIRDFADRQRPEPVHNEINAWQHFLNLLYKESLMRNVTETFLQVFSAPVTTANEEKKTSSEASVSHPEGAGERVWQHDLPTKSAGEFSKYVNEIVNAHVGVGQHLLGCGLAFVASLIREHYKDKDKRSNDLSIRLIGEQAIALARYSYRLVDALVVPNETPAQKIKRLALGKVAQYLRDACTLFNKVDTNASEVNNLSELCKMYFNLLVMFFEQSVNVTVWTVAYAIPYHASLLFTQYKVGYGIISLQAKESKHSGIKADLVLTNRSKSTRELDEQTLQSHCQFSHARSDHEERRPASRGAIIDPKQLSVKDLKKELAQRGLLVTGSKDILIKRLETALNKEL</sequence>
<accession>A0ABN8LUL7</accession>